<dbReference type="InterPro" id="IPR052906">
    <property type="entry name" value="Type_IV_Methyl-Rstrct_Enzyme"/>
</dbReference>
<name>A0A1J5PHA6_9ZZZZ</name>
<protein>
    <submittedName>
        <fullName evidence="2">Restriction endonuclease</fullName>
    </submittedName>
</protein>
<keyword evidence="2" id="KW-0255">Endonuclease</keyword>
<dbReference type="Gene3D" id="3.40.50.300">
    <property type="entry name" value="P-loop containing nucleotide triphosphate hydrolases"/>
    <property type="match status" value="1"/>
</dbReference>
<dbReference type="InterPro" id="IPR027417">
    <property type="entry name" value="P-loop_NTPase"/>
</dbReference>
<dbReference type="InterPro" id="IPR011335">
    <property type="entry name" value="Restrct_endonuc-II-like"/>
</dbReference>
<gene>
    <name evidence="2" type="ORF">GALL_512410</name>
</gene>
<keyword evidence="2" id="KW-0378">Hydrolase</keyword>
<dbReference type="SUPFAM" id="SSF52980">
    <property type="entry name" value="Restriction endonuclease-like"/>
    <property type="match status" value="1"/>
</dbReference>
<dbReference type="EMBL" id="MLJW01006092">
    <property type="protein sequence ID" value="OIQ67183.1"/>
    <property type="molecule type" value="Genomic_DNA"/>
</dbReference>
<proteinExistence type="predicted"/>
<accession>A0A1J5PHA6</accession>
<dbReference type="InterPro" id="IPR011856">
    <property type="entry name" value="tRNA_endonuc-like_dom_sf"/>
</dbReference>
<evidence type="ECO:0000313" key="2">
    <source>
        <dbReference type="EMBL" id="OIQ67183.1"/>
    </source>
</evidence>
<dbReference type="GO" id="GO:0015666">
    <property type="term" value="F:restriction endodeoxyribonuclease activity"/>
    <property type="evidence" value="ECO:0007669"/>
    <property type="project" value="TreeGrafter"/>
</dbReference>
<dbReference type="Gene3D" id="3.40.1350.10">
    <property type="match status" value="1"/>
</dbReference>
<dbReference type="PANTHER" id="PTHR30015">
    <property type="entry name" value="MRR RESTRICTION SYSTEM PROTEIN"/>
    <property type="match status" value="1"/>
</dbReference>
<dbReference type="GO" id="GO:0009307">
    <property type="term" value="P:DNA restriction-modification system"/>
    <property type="evidence" value="ECO:0007669"/>
    <property type="project" value="InterPro"/>
</dbReference>
<evidence type="ECO:0000259" key="1">
    <source>
        <dbReference type="Pfam" id="PF04471"/>
    </source>
</evidence>
<organism evidence="2">
    <name type="scientific">mine drainage metagenome</name>
    <dbReference type="NCBI Taxonomy" id="410659"/>
    <lineage>
        <taxon>unclassified sequences</taxon>
        <taxon>metagenomes</taxon>
        <taxon>ecological metagenomes</taxon>
    </lineage>
</organism>
<dbReference type="GO" id="GO:0003677">
    <property type="term" value="F:DNA binding"/>
    <property type="evidence" value="ECO:0007669"/>
    <property type="project" value="InterPro"/>
</dbReference>
<dbReference type="PANTHER" id="PTHR30015:SF7">
    <property type="entry name" value="TYPE IV METHYL-DIRECTED RESTRICTION ENZYME ECOKMRR"/>
    <property type="match status" value="1"/>
</dbReference>
<dbReference type="AlphaFoldDB" id="A0A1J5PHA6"/>
<sequence length="377" mass="43726">MKLDISDDEHFKQLIRRSRRDEFNQMAQILRHDHLVLYGEQGIGKTALLEAFRLENPLGYERIGFRSGYEIELDESLLAPYLIPRPVTRFNEPPDLLIIDGFQDIRSAAIKEKIATLMKEGRKTGYRVILSARRQINEKVFENNARTIRLQGLNERDIDRLVDIFYNERNEHPDAVLTIRELMQEFNGNPRAVLSALNMLVKDECEFIYQNPMLIEELERPKIILEEPPKIITDIRLVNKKILDKIGRRPEAVYQLSPRQFEMMVAEIFEERGYSVELTKETRDGGKDLIILDQRDIGNFLIYAECKRYAPGNPVGVSVISDLIGRMSADRATAGMVITSSYFSPDAKTFKTKFEHQMQLIDFLKLSTMITDRPDNK</sequence>
<comment type="caution">
    <text evidence="2">The sequence shown here is derived from an EMBL/GenBank/DDBJ whole genome shotgun (WGS) entry which is preliminary data.</text>
</comment>
<dbReference type="InterPro" id="IPR007560">
    <property type="entry name" value="Restrct_endonuc_IV_Mrr"/>
</dbReference>
<keyword evidence="2" id="KW-0540">Nuclease</keyword>
<dbReference type="SUPFAM" id="SSF52540">
    <property type="entry name" value="P-loop containing nucleoside triphosphate hydrolases"/>
    <property type="match status" value="1"/>
</dbReference>
<feature type="domain" description="Restriction endonuclease type IV Mrr" evidence="1">
    <location>
        <begin position="255"/>
        <end position="370"/>
    </location>
</feature>
<reference evidence="2" key="1">
    <citation type="submission" date="2016-10" db="EMBL/GenBank/DDBJ databases">
        <title>Sequence of Gallionella enrichment culture.</title>
        <authorList>
            <person name="Poehlein A."/>
            <person name="Muehling M."/>
            <person name="Daniel R."/>
        </authorList>
    </citation>
    <scope>NUCLEOTIDE SEQUENCE</scope>
</reference>
<dbReference type="Pfam" id="PF04471">
    <property type="entry name" value="Mrr_cat"/>
    <property type="match status" value="1"/>
</dbReference>